<dbReference type="NCBIfam" id="TIGR03506">
    <property type="entry name" value="FlgEFG_subfam"/>
    <property type="match status" value="1"/>
</dbReference>
<dbReference type="InterPro" id="IPR037925">
    <property type="entry name" value="FlgE/F/G-like"/>
</dbReference>
<dbReference type="SUPFAM" id="SSF117143">
    <property type="entry name" value="Flagellar hook protein flgE"/>
    <property type="match status" value="1"/>
</dbReference>
<dbReference type="GO" id="GO:0071978">
    <property type="term" value="P:bacterial-type flagellum-dependent swarming motility"/>
    <property type="evidence" value="ECO:0007669"/>
    <property type="project" value="TreeGrafter"/>
</dbReference>
<evidence type="ECO:0000256" key="1">
    <source>
        <dbReference type="ARBA" id="ARBA00009677"/>
    </source>
</evidence>
<name>A0A8J8B1D6_9FIRM</name>
<evidence type="ECO:0000259" key="4">
    <source>
        <dbReference type="Pfam" id="PF06429"/>
    </source>
</evidence>
<organism evidence="6 7">
    <name type="scientific">Sinanaerobacter chloroacetimidivorans</name>
    <dbReference type="NCBI Taxonomy" id="2818044"/>
    <lineage>
        <taxon>Bacteria</taxon>
        <taxon>Bacillati</taxon>
        <taxon>Bacillota</taxon>
        <taxon>Clostridia</taxon>
        <taxon>Peptostreptococcales</taxon>
        <taxon>Anaerovoracaceae</taxon>
        <taxon>Sinanaerobacter</taxon>
    </lineage>
</organism>
<evidence type="ECO:0000313" key="7">
    <source>
        <dbReference type="Proteomes" id="UP000675664"/>
    </source>
</evidence>
<dbReference type="Pfam" id="PF22692">
    <property type="entry name" value="LlgE_F_G_D1"/>
    <property type="match status" value="1"/>
</dbReference>
<sequence length="233" mass="25451">MIRGFYAAASGLISQQTNLNTIANNVANISTTGFKPQQASFLSLLYANLNGGDGNTISSGHGVKVEKTGIDFTQGNLIKTDREMDMAILGDGFFAIENREDGTVTYTRDGTFQIGMEDDDPYLVNASGNYVLDRDGDRIELEDGFDPAEVGVFVFENKYGLLLVGGNQFAVTESSGEAEEMEEPNVKTGYLEGSRVQIAQEMVKMIEASKGFSFNSRIVQATDEMEKMTNQLR</sequence>
<keyword evidence="6" id="KW-0966">Cell projection</keyword>
<dbReference type="EMBL" id="JAGSND010000003">
    <property type="protein sequence ID" value="MBR0597551.1"/>
    <property type="molecule type" value="Genomic_DNA"/>
</dbReference>
<dbReference type="PANTHER" id="PTHR30435">
    <property type="entry name" value="FLAGELLAR PROTEIN"/>
    <property type="match status" value="1"/>
</dbReference>
<dbReference type="InterPro" id="IPR020013">
    <property type="entry name" value="Flagellar_FlgE/F/G"/>
</dbReference>
<dbReference type="InterPro" id="IPR001444">
    <property type="entry name" value="Flag_bb_rod_N"/>
</dbReference>
<feature type="domain" description="Flagellar basal-body/hook protein C-terminal" evidence="4">
    <location>
        <begin position="188"/>
        <end position="232"/>
    </location>
</feature>
<evidence type="ECO:0000256" key="2">
    <source>
        <dbReference type="RuleBase" id="RU362116"/>
    </source>
</evidence>
<reference evidence="6" key="1">
    <citation type="submission" date="2021-04" db="EMBL/GenBank/DDBJ databases">
        <title>Sinoanaerobacter chloroacetimidivorans sp. nov., an obligate anaerobic bacterium isolated from anaerobic sludge.</title>
        <authorList>
            <person name="Bao Y."/>
        </authorList>
    </citation>
    <scope>NUCLEOTIDE SEQUENCE</scope>
    <source>
        <strain evidence="6">BAD-6</strain>
    </source>
</reference>
<keyword evidence="2" id="KW-0975">Bacterial flagellum</keyword>
<dbReference type="InterPro" id="IPR019776">
    <property type="entry name" value="Flagellar_basal_body_rod_CS"/>
</dbReference>
<comment type="subcellular location">
    <subcellularLocation>
        <location evidence="2">Bacterial flagellum basal body</location>
    </subcellularLocation>
</comment>
<gene>
    <name evidence="6" type="ORF">KCX82_06690</name>
</gene>
<keyword evidence="6" id="KW-0282">Flagellum</keyword>
<dbReference type="AlphaFoldDB" id="A0A8J8B1D6"/>
<keyword evidence="7" id="KW-1185">Reference proteome</keyword>
<dbReference type="PANTHER" id="PTHR30435:SF19">
    <property type="entry name" value="FLAGELLAR BASAL-BODY ROD PROTEIN FLGG"/>
    <property type="match status" value="1"/>
</dbReference>
<proteinExistence type="inferred from homology"/>
<feature type="domain" description="Flagellar basal body rod protein N-terminal" evidence="3">
    <location>
        <begin position="5"/>
        <end position="35"/>
    </location>
</feature>
<evidence type="ECO:0000259" key="3">
    <source>
        <dbReference type="Pfam" id="PF00460"/>
    </source>
</evidence>
<dbReference type="InterPro" id="IPR053967">
    <property type="entry name" value="LlgE_F_G-like_D1"/>
</dbReference>
<dbReference type="PROSITE" id="PS00588">
    <property type="entry name" value="FLAGELLA_BB_ROD"/>
    <property type="match status" value="1"/>
</dbReference>
<keyword evidence="6" id="KW-0969">Cilium</keyword>
<evidence type="ECO:0000313" key="6">
    <source>
        <dbReference type="EMBL" id="MBR0597551.1"/>
    </source>
</evidence>
<dbReference type="Pfam" id="PF06429">
    <property type="entry name" value="Flg_bbr_C"/>
    <property type="match status" value="1"/>
</dbReference>
<protein>
    <submittedName>
        <fullName evidence="6">Flagellar hook-basal body protein</fullName>
    </submittedName>
</protein>
<reference evidence="6" key="2">
    <citation type="submission" date="2021-04" db="EMBL/GenBank/DDBJ databases">
        <authorList>
            <person name="Liu J."/>
        </authorList>
    </citation>
    <scope>NUCLEOTIDE SEQUENCE</scope>
    <source>
        <strain evidence="6">BAD-6</strain>
    </source>
</reference>
<feature type="domain" description="Flagellar hook protein FlgE/F/G-like D1" evidence="5">
    <location>
        <begin position="87"/>
        <end position="143"/>
    </location>
</feature>
<dbReference type="InterPro" id="IPR010930">
    <property type="entry name" value="Flg_bb/hook_C_dom"/>
</dbReference>
<comment type="caution">
    <text evidence="6">The sequence shown here is derived from an EMBL/GenBank/DDBJ whole genome shotgun (WGS) entry which is preliminary data.</text>
</comment>
<evidence type="ECO:0000259" key="5">
    <source>
        <dbReference type="Pfam" id="PF22692"/>
    </source>
</evidence>
<dbReference type="RefSeq" id="WP_227017681.1">
    <property type="nucleotide sequence ID" value="NZ_JAGSND010000003.1"/>
</dbReference>
<dbReference type="Pfam" id="PF00460">
    <property type="entry name" value="Flg_bb_rod"/>
    <property type="match status" value="1"/>
</dbReference>
<comment type="similarity">
    <text evidence="1 2">Belongs to the flagella basal body rod proteins family.</text>
</comment>
<dbReference type="GO" id="GO:0009425">
    <property type="term" value="C:bacterial-type flagellum basal body"/>
    <property type="evidence" value="ECO:0007669"/>
    <property type="project" value="UniProtKB-SubCell"/>
</dbReference>
<dbReference type="Proteomes" id="UP000675664">
    <property type="component" value="Unassembled WGS sequence"/>
</dbReference>
<accession>A0A8J8B1D6</accession>